<reference evidence="1 2" key="1">
    <citation type="submission" date="2024-01" db="EMBL/GenBank/DDBJ databases">
        <title>The complete chloroplast genome sequence of Lithospermum erythrorhizon: insights into the phylogenetic relationship among Boraginaceae species and the maternal lineages of purple gromwells.</title>
        <authorList>
            <person name="Okada T."/>
            <person name="Watanabe K."/>
        </authorList>
    </citation>
    <scope>NUCLEOTIDE SEQUENCE [LARGE SCALE GENOMIC DNA]</scope>
</reference>
<dbReference type="EMBL" id="BAABME010001536">
    <property type="protein sequence ID" value="GAA0150152.1"/>
    <property type="molecule type" value="Genomic_DNA"/>
</dbReference>
<gene>
    <name evidence="1" type="ORF">LIER_09155</name>
</gene>
<comment type="caution">
    <text evidence="1">The sequence shown here is derived from an EMBL/GenBank/DDBJ whole genome shotgun (WGS) entry which is preliminary data.</text>
</comment>
<evidence type="ECO:0008006" key="3">
    <source>
        <dbReference type="Google" id="ProtNLM"/>
    </source>
</evidence>
<protein>
    <recommendedName>
        <fullName evidence="3">Reverse transcriptase RNase H-like domain-containing protein</fullName>
    </recommendedName>
</protein>
<proteinExistence type="predicted"/>
<dbReference type="AlphaFoldDB" id="A0AAV3PGU7"/>
<evidence type="ECO:0000313" key="1">
    <source>
        <dbReference type="EMBL" id="GAA0150152.1"/>
    </source>
</evidence>
<accession>A0AAV3PGU7</accession>
<dbReference type="Proteomes" id="UP001454036">
    <property type="component" value="Unassembled WGS sequence"/>
</dbReference>
<sequence>MRGAETRYPLTEQLIFALIVATRKLKSYFEAPPVEDITMEEPEAITMIKATERRVWLLYIDRASNPGSSGAEYGLMYSSTLVEWVIEEAFRMKEVMNNTLKNEGSVPRPWYLDILEFLSSGILLEDPAVAKVISLRRWFIPKVISSTTNKMHSLRRWFCGY</sequence>
<organism evidence="1 2">
    <name type="scientific">Lithospermum erythrorhizon</name>
    <name type="common">Purple gromwell</name>
    <name type="synonym">Lithospermum officinale var. erythrorhizon</name>
    <dbReference type="NCBI Taxonomy" id="34254"/>
    <lineage>
        <taxon>Eukaryota</taxon>
        <taxon>Viridiplantae</taxon>
        <taxon>Streptophyta</taxon>
        <taxon>Embryophyta</taxon>
        <taxon>Tracheophyta</taxon>
        <taxon>Spermatophyta</taxon>
        <taxon>Magnoliopsida</taxon>
        <taxon>eudicotyledons</taxon>
        <taxon>Gunneridae</taxon>
        <taxon>Pentapetalae</taxon>
        <taxon>asterids</taxon>
        <taxon>lamiids</taxon>
        <taxon>Boraginales</taxon>
        <taxon>Boraginaceae</taxon>
        <taxon>Boraginoideae</taxon>
        <taxon>Lithospermeae</taxon>
        <taxon>Lithospermum</taxon>
    </lineage>
</organism>
<keyword evidence="2" id="KW-1185">Reference proteome</keyword>
<evidence type="ECO:0000313" key="2">
    <source>
        <dbReference type="Proteomes" id="UP001454036"/>
    </source>
</evidence>
<name>A0AAV3PGU7_LITER</name>